<dbReference type="GO" id="GO:0016559">
    <property type="term" value="P:peroxisome fission"/>
    <property type="evidence" value="ECO:0007669"/>
    <property type="project" value="InterPro"/>
</dbReference>
<proteinExistence type="predicted"/>
<name>A0A4U0X5E5_9PEZI</name>
<gene>
    <name evidence="6" type="ORF">B0A49_05281</name>
</gene>
<comment type="subcellular location">
    <subcellularLocation>
        <location evidence="4">Peroxisome membrane</location>
    </subcellularLocation>
</comment>
<evidence type="ECO:0000256" key="3">
    <source>
        <dbReference type="ARBA" id="ARBA00023140"/>
    </source>
</evidence>
<feature type="transmembrane region" description="Helical" evidence="5">
    <location>
        <begin position="139"/>
        <end position="158"/>
    </location>
</feature>
<dbReference type="AlphaFoldDB" id="A0A4U0X5E5"/>
<keyword evidence="2 5" id="KW-0472">Membrane</keyword>
<sequence length="232" mass="25799">MVADALVYHPTVSHYLKFVATTVGRDKTLRTLQYFSRFLAWYLYRTNYTPAAIKPFEAVKKQFGLTRKCMRIGKFVEHFKAAALAADAKTMDPVLRYCAIGRQLGYAMYMSLDTLTYLDAAGIRPSAAAKRLQREAYKAWFAGLAFNAVAGVYTLWLLRQKEVDRTDGEKAVEGKKLQKERNATQLQLLSDLCDLTVPSAALGYADLDDGVVGLAGTVSSLIGLYGVWKKTA</sequence>
<evidence type="ECO:0000256" key="1">
    <source>
        <dbReference type="ARBA" id="ARBA00022593"/>
    </source>
</evidence>
<reference evidence="6 7" key="1">
    <citation type="submission" date="2017-03" db="EMBL/GenBank/DDBJ databases">
        <title>Genomes of endolithic fungi from Antarctica.</title>
        <authorList>
            <person name="Coleine C."/>
            <person name="Masonjones S."/>
            <person name="Stajich J.E."/>
        </authorList>
    </citation>
    <scope>NUCLEOTIDE SEQUENCE [LARGE SCALE GENOMIC DNA]</scope>
    <source>
        <strain evidence="6 7">CCFEE 5187</strain>
    </source>
</reference>
<dbReference type="PANTHER" id="PTHR12652">
    <property type="entry name" value="PEROXISOMAL BIOGENESIS FACTOR 11"/>
    <property type="match status" value="1"/>
</dbReference>
<keyword evidence="7" id="KW-1185">Reference proteome</keyword>
<evidence type="ECO:0008006" key="8">
    <source>
        <dbReference type="Google" id="ProtNLM"/>
    </source>
</evidence>
<evidence type="ECO:0000313" key="7">
    <source>
        <dbReference type="Proteomes" id="UP000308768"/>
    </source>
</evidence>
<keyword evidence="3" id="KW-0576">Peroxisome</keyword>
<comment type="caution">
    <text evidence="6">The sequence shown here is derived from an EMBL/GenBank/DDBJ whole genome shotgun (WGS) entry which is preliminary data.</text>
</comment>
<dbReference type="EMBL" id="NAJN01000550">
    <property type="protein sequence ID" value="TKA71672.1"/>
    <property type="molecule type" value="Genomic_DNA"/>
</dbReference>
<keyword evidence="5" id="KW-0812">Transmembrane</keyword>
<protein>
    <recommendedName>
        <fullName evidence="8">Peroxisomal membrane protein PMP27</fullName>
    </recommendedName>
</protein>
<evidence type="ECO:0000256" key="5">
    <source>
        <dbReference type="SAM" id="Phobius"/>
    </source>
</evidence>
<dbReference type="STRING" id="331657.A0A4U0X5E5"/>
<dbReference type="Proteomes" id="UP000308768">
    <property type="component" value="Unassembled WGS sequence"/>
</dbReference>
<dbReference type="Pfam" id="PF05648">
    <property type="entry name" value="PEX11"/>
    <property type="match status" value="1"/>
</dbReference>
<dbReference type="GO" id="GO:0005778">
    <property type="term" value="C:peroxisomal membrane"/>
    <property type="evidence" value="ECO:0007669"/>
    <property type="project" value="UniProtKB-SubCell"/>
</dbReference>
<feature type="transmembrane region" description="Helical" evidence="5">
    <location>
        <begin position="210"/>
        <end position="228"/>
    </location>
</feature>
<accession>A0A4U0X5E5</accession>
<dbReference type="PANTHER" id="PTHR12652:SF50">
    <property type="entry name" value="PEROXIN 11"/>
    <property type="match status" value="1"/>
</dbReference>
<keyword evidence="1" id="KW-0962">Peroxisome biogenesis</keyword>
<evidence type="ECO:0000256" key="2">
    <source>
        <dbReference type="ARBA" id="ARBA00023136"/>
    </source>
</evidence>
<keyword evidence="5" id="KW-1133">Transmembrane helix</keyword>
<organism evidence="6 7">
    <name type="scientific">Cryomyces minteri</name>
    <dbReference type="NCBI Taxonomy" id="331657"/>
    <lineage>
        <taxon>Eukaryota</taxon>
        <taxon>Fungi</taxon>
        <taxon>Dikarya</taxon>
        <taxon>Ascomycota</taxon>
        <taxon>Pezizomycotina</taxon>
        <taxon>Dothideomycetes</taxon>
        <taxon>Dothideomycetes incertae sedis</taxon>
        <taxon>Cryomyces</taxon>
    </lineage>
</organism>
<evidence type="ECO:0000256" key="4">
    <source>
        <dbReference type="ARBA" id="ARBA00046271"/>
    </source>
</evidence>
<evidence type="ECO:0000313" key="6">
    <source>
        <dbReference type="EMBL" id="TKA71672.1"/>
    </source>
</evidence>
<dbReference type="OrthoDB" id="411017at2759"/>
<dbReference type="InterPro" id="IPR008733">
    <property type="entry name" value="PEX11"/>
</dbReference>